<evidence type="ECO:0000313" key="3">
    <source>
        <dbReference type="EMBL" id="PZC73794.1"/>
    </source>
</evidence>
<dbReference type="PANTHER" id="PTHR10127">
    <property type="entry name" value="DISCOIDIN, CUB, EGF, LAMININ , AND ZINC METALLOPROTEASE DOMAIN CONTAINING"/>
    <property type="match status" value="1"/>
</dbReference>
<dbReference type="EMBL" id="KZ150084">
    <property type="protein sequence ID" value="PZC73794.1"/>
    <property type="molecule type" value="Genomic_DNA"/>
</dbReference>
<evidence type="ECO:0000313" key="4">
    <source>
        <dbReference type="Proteomes" id="UP000249218"/>
    </source>
</evidence>
<evidence type="ECO:0000259" key="2">
    <source>
        <dbReference type="Pfam" id="PF01400"/>
    </source>
</evidence>
<dbReference type="OrthoDB" id="291007at2759"/>
<accession>A0A2W1BJE9</accession>
<protein>
    <recommendedName>
        <fullName evidence="2">Peptidase M12A domain-containing protein</fullName>
    </recommendedName>
</protein>
<dbReference type="Pfam" id="PF01400">
    <property type="entry name" value="Astacin"/>
    <property type="match status" value="1"/>
</dbReference>
<dbReference type="InterPro" id="IPR001506">
    <property type="entry name" value="Peptidase_M12A"/>
</dbReference>
<dbReference type="Gene3D" id="3.40.390.10">
    <property type="entry name" value="Collagenase (Catalytic Domain)"/>
    <property type="match status" value="1"/>
</dbReference>
<keyword evidence="4" id="KW-1185">Reference proteome</keyword>
<sequence length="342" mass="39904">MHSQDIIVSTFEKIEKEICVKFFNTPLNYTATSKDKILYIANPDKRKSCPPVKYDYEKTIVDMPIGYKCLQDRDIARIIVDMLRASIEKPRTSKFLFSTRHVFSTLQTDDTPSSSLLAALDRNFINTHYHEECSDLVKKPVVTRRSAAGTLEMSPQNEEFYRDKVWPLGIVMYQFDDRSLDVMNCNSHLKRIETVSIISPRLHRINQTRMRDQYDLIIEYLKIFGWPMMSNRFDRDNYVTINWKNVMKTKEHYLERMPEDAWLLNSEGEGAPYDFDSITHAPVDYMCADCSLGQQTVQPLHDHLWQKTLTMGRRKVLSAGDIEALSLLYDKQCRARISGDDN</sequence>
<dbReference type="InterPro" id="IPR024079">
    <property type="entry name" value="MetalloPept_cat_dom_sf"/>
</dbReference>
<gene>
    <name evidence="3" type="primary">HaOG208769</name>
    <name evidence="3" type="ORF">B5X24_HaOG208769</name>
</gene>
<dbReference type="AlphaFoldDB" id="A0A2W1BJE9"/>
<name>A0A2W1BJE9_HELAM</name>
<comment type="cofactor">
    <cofactor evidence="1">
        <name>Zn(2+)</name>
        <dbReference type="ChEBI" id="CHEBI:29105"/>
    </cofactor>
</comment>
<dbReference type="GO" id="GO:0004222">
    <property type="term" value="F:metalloendopeptidase activity"/>
    <property type="evidence" value="ECO:0007669"/>
    <property type="project" value="InterPro"/>
</dbReference>
<reference evidence="3 4" key="1">
    <citation type="journal article" date="2017" name="BMC Biol.">
        <title>Genomic innovations, transcriptional plasticity and gene loss underlying the evolution and divergence of two highly polyphagous and invasive Helicoverpa pest species.</title>
        <authorList>
            <person name="Pearce S.L."/>
            <person name="Clarke D.F."/>
            <person name="East P.D."/>
            <person name="Elfekih S."/>
            <person name="Gordon K.H."/>
            <person name="Jermiin L.S."/>
            <person name="McGaughran A."/>
            <person name="Oakeshott J.G."/>
            <person name="Papanikolaou A."/>
            <person name="Perera O.P."/>
            <person name="Rane R.V."/>
            <person name="Richards S."/>
            <person name="Tay W.T."/>
            <person name="Walsh T.K."/>
            <person name="Anderson A."/>
            <person name="Anderson C.J."/>
            <person name="Asgari S."/>
            <person name="Board P.G."/>
            <person name="Bretschneider A."/>
            <person name="Campbell P.M."/>
            <person name="Chertemps T."/>
            <person name="Christeller J.T."/>
            <person name="Coppin C.W."/>
            <person name="Downes S.J."/>
            <person name="Duan G."/>
            <person name="Farnsworth C.A."/>
            <person name="Good R.T."/>
            <person name="Han L.B."/>
            <person name="Han Y.C."/>
            <person name="Hatje K."/>
            <person name="Horne I."/>
            <person name="Huang Y.P."/>
            <person name="Hughes D.S."/>
            <person name="Jacquin-Joly E."/>
            <person name="James W."/>
            <person name="Jhangiani S."/>
            <person name="Kollmar M."/>
            <person name="Kuwar S.S."/>
            <person name="Li S."/>
            <person name="Liu N.Y."/>
            <person name="Maibeche M.T."/>
            <person name="Miller J.R."/>
            <person name="Montagne N."/>
            <person name="Perry T."/>
            <person name="Qu J."/>
            <person name="Song S.V."/>
            <person name="Sutton G.G."/>
            <person name="Vogel H."/>
            <person name="Walenz B.P."/>
            <person name="Xu W."/>
            <person name="Zhang H.J."/>
            <person name="Zou Z."/>
            <person name="Batterham P."/>
            <person name="Edwards O.R."/>
            <person name="Feyereisen R."/>
            <person name="Gibbs R.A."/>
            <person name="Heckel D.G."/>
            <person name="McGrath A."/>
            <person name="Robin C."/>
            <person name="Scherer S.E."/>
            <person name="Worley K.C."/>
            <person name="Wu Y.D."/>
        </authorList>
    </citation>
    <scope>NUCLEOTIDE SEQUENCE [LARGE SCALE GENOMIC DNA]</scope>
    <source>
        <strain evidence="3">Harm_GR_Male_#8</strain>
        <tissue evidence="3">Whole organism</tissue>
    </source>
</reference>
<proteinExistence type="predicted"/>
<feature type="domain" description="Peptidase M12A" evidence="2">
    <location>
        <begin position="230"/>
        <end position="329"/>
    </location>
</feature>
<evidence type="ECO:0000256" key="1">
    <source>
        <dbReference type="ARBA" id="ARBA00001947"/>
    </source>
</evidence>
<dbReference type="SUPFAM" id="SSF55486">
    <property type="entry name" value="Metalloproteases ('zincins'), catalytic domain"/>
    <property type="match status" value="1"/>
</dbReference>
<dbReference type="PANTHER" id="PTHR10127:SF850">
    <property type="entry name" value="METALLOENDOPEPTIDASE"/>
    <property type="match status" value="1"/>
</dbReference>
<organism evidence="3 4">
    <name type="scientific">Helicoverpa armigera</name>
    <name type="common">Cotton bollworm</name>
    <name type="synonym">Heliothis armigera</name>
    <dbReference type="NCBI Taxonomy" id="29058"/>
    <lineage>
        <taxon>Eukaryota</taxon>
        <taxon>Metazoa</taxon>
        <taxon>Ecdysozoa</taxon>
        <taxon>Arthropoda</taxon>
        <taxon>Hexapoda</taxon>
        <taxon>Insecta</taxon>
        <taxon>Pterygota</taxon>
        <taxon>Neoptera</taxon>
        <taxon>Endopterygota</taxon>
        <taxon>Lepidoptera</taxon>
        <taxon>Glossata</taxon>
        <taxon>Ditrysia</taxon>
        <taxon>Noctuoidea</taxon>
        <taxon>Noctuidae</taxon>
        <taxon>Heliothinae</taxon>
        <taxon>Helicoverpa</taxon>
    </lineage>
</organism>
<dbReference type="Proteomes" id="UP000249218">
    <property type="component" value="Unassembled WGS sequence"/>
</dbReference>
<dbReference type="GO" id="GO:0006508">
    <property type="term" value="P:proteolysis"/>
    <property type="evidence" value="ECO:0007669"/>
    <property type="project" value="InterPro"/>
</dbReference>